<protein>
    <submittedName>
        <fullName evidence="1">Uncharacterized protein</fullName>
    </submittedName>
</protein>
<evidence type="ECO:0000313" key="2">
    <source>
        <dbReference type="Proteomes" id="UP000663722"/>
    </source>
</evidence>
<organism evidence="1 2">
    <name type="scientific">Desulfonema magnum</name>
    <dbReference type="NCBI Taxonomy" id="45655"/>
    <lineage>
        <taxon>Bacteria</taxon>
        <taxon>Pseudomonadati</taxon>
        <taxon>Thermodesulfobacteriota</taxon>
        <taxon>Desulfobacteria</taxon>
        <taxon>Desulfobacterales</taxon>
        <taxon>Desulfococcaceae</taxon>
        <taxon>Desulfonema</taxon>
    </lineage>
</organism>
<evidence type="ECO:0000313" key="1">
    <source>
        <dbReference type="EMBL" id="QTA88773.1"/>
    </source>
</evidence>
<dbReference type="EMBL" id="CP061800">
    <property type="protein sequence ID" value="QTA88773.1"/>
    <property type="molecule type" value="Genomic_DNA"/>
</dbReference>
<dbReference type="AlphaFoldDB" id="A0A975BP48"/>
<name>A0A975BP48_9BACT</name>
<dbReference type="Proteomes" id="UP000663722">
    <property type="component" value="Chromosome"/>
</dbReference>
<reference evidence="1" key="1">
    <citation type="journal article" date="2021" name="Microb. Physiol.">
        <title>Proteogenomic Insights into the Physiology of Marine, Sulfate-Reducing, Filamentous Desulfonema limicola and Desulfonema magnum.</title>
        <authorList>
            <person name="Schnaars V."/>
            <person name="Wohlbrand L."/>
            <person name="Scheve S."/>
            <person name="Hinrichs C."/>
            <person name="Reinhardt R."/>
            <person name="Rabus R."/>
        </authorList>
    </citation>
    <scope>NUCLEOTIDE SEQUENCE</scope>
    <source>
        <strain evidence="1">4be13</strain>
    </source>
</reference>
<sequence>MREKIRLFSPEGTLSLVEKSRISLLLIFFCPVHSLKTFKLTSNIMYDNLYLRQSAA</sequence>
<dbReference type="KEGG" id="dmm:dnm_048200"/>
<keyword evidence="2" id="KW-1185">Reference proteome</keyword>
<proteinExistence type="predicted"/>
<accession>A0A975BP48</accession>
<gene>
    <name evidence="1" type="ORF">dnm_048200</name>
</gene>